<evidence type="ECO:0000313" key="2">
    <source>
        <dbReference type="Proteomes" id="UP000821845"/>
    </source>
</evidence>
<proteinExistence type="predicted"/>
<keyword evidence="2" id="KW-1185">Reference proteome</keyword>
<comment type="caution">
    <text evidence="1">The sequence shown here is derived from an EMBL/GenBank/DDBJ whole genome shotgun (WGS) entry which is preliminary data.</text>
</comment>
<dbReference type="EMBL" id="CM023484">
    <property type="protein sequence ID" value="KAH6932861.1"/>
    <property type="molecule type" value="Genomic_DNA"/>
</dbReference>
<accession>A0ACB7SFM1</accession>
<organism evidence="1 2">
    <name type="scientific">Hyalomma asiaticum</name>
    <name type="common">Tick</name>
    <dbReference type="NCBI Taxonomy" id="266040"/>
    <lineage>
        <taxon>Eukaryota</taxon>
        <taxon>Metazoa</taxon>
        <taxon>Ecdysozoa</taxon>
        <taxon>Arthropoda</taxon>
        <taxon>Chelicerata</taxon>
        <taxon>Arachnida</taxon>
        <taxon>Acari</taxon>
        <taxon>Parasitiformes</taxon>
        <taxon>Ixodida</taxon>
        <taxon>Ixodoidea</taxon>
        <taxon>Ixodidae</taxon>
        <taxon>Hyalomminae</taxon>
        <taxon>Hyalomma</taxon>
    </lineage>
</organism>
<reference evidence="1" key="1">
    <citation type="submission" date="2020-05" db="EMBL/GenBank/DDBJ databases">
        <title>Large-scale comparative analyses of tick genomes elucidate their genetic diversity and vector capacities.</title>
        <authorList>
            <person name="Jia N."/>
            <person name="Wang J."/>
            <person name="Shi W."/>
            <person name="Du L."/>
            <person name="Sun Y."/>
            <person name="Zhan W."/>
            <person name="Jiang J."/>
            <person name="Wang Q."/>
            <person name="Zhang B."/>
            <person name="Ji P."/>
            <person name="Sakyi L.B."/>
            <person name="Cui X."/>
            <person name="Yuan T."/>
            <person name="Jiang B."/>
            <person name="Yang W."/>
            <person name="Lam T.T.-Y."/>
            <person name="Chang Q."/>
            <person name="Ding S."/>
            <person name="Wang X."/>
            <person name="Zhu J."/>
            <person name="Ruan X."/>
            <person name="Zhao L."/>
            <person name="Wei J."/>
            <person name="Que T."/>
            <person name="Du C."/>
            <person name="Cheng J."/>
            <person name="Dai P."/>
            <person name="Han X."/>
            <person name="Huang E."/>
            <person name="Gao Y."/>
            <person name="Liu J."/>
            <person name="Shao H."/>
            <person name="Ye R."/>
            <person name="Li L."/>
            <person name="Wei W."/>
            <person name="Wang X."/>
            <person name="Wang C."/>
            <person name="Yang T."/>
            <person name="Huo Q."/>
            <person name="Li W."/>
            <person name="Guo W."/>
            <person name="Chen H."/>
            <person name="Zhou L."/>
            <person name="Ni X."/>
            <person name="Tian J."/>
            <person name="Zhou Y."/>
            <person name="Sheng Y."/>
            <person name="Liu T."/>
            <person name="Pan Y."/>
            <person name="Xia L."/>
            <person name="Li J."/>
            <person name="Zhao F."/>
            <person name="Cao W."/>
        </authorList>
    </citation>
    <scope>NUCLEOTIDE SEQUENCE</scope>
    <source>
        <strain evidence="1">Hyas-2018</strain>
    </source>
</reference>
<name>A0ACB7SFM1_HYAAI</name>
<protein>
    <submittedName>
        <fullName evidence="1">Uncharacterized protein</fullName>
    </submittedName>
</protein>
<dbReference type="Proteomes" id="UP000821845">
    <property type="component" value="Chromosome 4"/>
</dbReference>
<sequence>MHLGRRAELKDAHLISGLIDGLPTDMEMALAGFTRLLQLRGCRLRYGLSPPCSDLKHSAYQVKKRR</sequence>
<evidence type="ECO:0000313" key="1">
    <source>
        <dbReference type="EMBL" id="KAH6932861.1"/>
    </source>
</evidence>
<gene>
    <name evidence="1" type="ORF">HPB50_010421</name>
</gene>